<dbReference type="Proteomes" id="UP000499080">
    <property type="component" value="Unassembled WGS sequence"/>
</dbReference>
<dbReference type="OrthoDB" id="10066061at2759"/>
<dbReference type="EMBL" id="BGPR01003392">
    <property type="protein sequence ID" value="GBM87580.1"/>
    <property type="molecule type" value="Genomic_DNA"/>
</dbReference>
<keyword evidence="3" id="KW-1185">Reference proteome</keyword>
<reference evidence="2 3" key="1">
    <citation type="journal article" date="2019" name="Sci. Rep.">
        <title>Orb-weaving spider Araneus ventricosus genome elucidates the spidroin gene catalogue.</title>
        <authorList>
            <person name="Kono N."/>
            <person name="Nakamura H."/>
            <person name="Ohtoshi R."/>
            <person name="Moran D.A.P."/>
            <person name="Shinohara A."/>
            <person name="Yoshida Y."/>
            <person name="Fujiwara M."/>
            <person name="Mori M."/>
            <person name="Tomita M."/>
            <person name="Arakawa K."/>
        </authorList>
    </citation>
    <scope>NUCLEOTIDE SEQUENCE [LARGE SCALE GENOMIC DNA]</scope>
</reference>
<evidence type="ECO:0000256" key="1">
    <source>
        <dbReference type="SAM" id="MobiDB-lite"/>
    </source>
</evidence>
<organism evidence="2 3">
    <name type="scientific">Araneus ventricosus</name>
    <name type="common">Orbweaver spider</name>
    <name type="synonym">Epeira ventricosa</name>
    <dbReference type="NCBI Taxonomy" id="182803"/>
    <lineage>
        <taxon>Eukaryota</taxon>
        <taxon>Metazoa</taxon>
        <taxon>Ecdysozoa</taxon>
        <taxon>Arthropoda</taxon>
        <taxon>Chelicerata</taxon>
        <taxon>Arachnida</taxon>
        <taxon>Araneae</taxon>
        <taxon>Araneomorphae</taxon>
        <taxon>Entelegynae</taxon>
        <taxon>Araneoidea</taxon>
        <taxon>Araneidae</taxon>
        <taxon>Araneus</taxon>
    </lineage>
</organism>
<proteinExistence type="predicted"/>
<evidence type="ECO:0000313" key="3">
    <source>
        <dbReference type="Proteomes" id="UP000499080"/>
    </source>
</evidence>
<dbReference type="AlphaFoldDB" id="A0A4Y2JC10"/>
<gene>
    <name evidence="2" type="ORF">AVEN_246353_1</name>
</gene>
<protein>
    <submittedName>
        <fullName evidence="2">Uncharacterized protein</fullName>
    </submittedName>
</protein>
<feature type="compositionally biased region" description="Polar residues" evidence="1">
    <location>
        <begin position="1"/>
        <end position="20"/>
    </location>
</feature>
<feature type="region of interest" description="Disordered" evidence="1">
    <location>
        <begin position="1"/>
        <end position="60"/>
    </location>
</feature>
<name>A0A4Y2JC10_ARAVE</name>
<evidence type="ECO:0000313" key="2">
    <source>
        <dbReference type="EMBL" id="GBM87580.1"/>
    </source>
</evidence>
<feature type="compositionally biased region" description="Polar residues" evidence="1">
    <location>
        <begin position="29"/>
        <end position="38"/>
    </location>
</feature>
<sequence>MTPWQNLSRNSNGQVPSTIQADLEDQRRQQMNGVNTGASRDGQESDQTDPTSLCANGKQPKQCHAHFPANNWHPYKMQMLQNLTQDDPDYKVEFCEWTLDMHENVPDQNWLERLSLCVDLETWKGDMRNISCNCIII</sequence>
<accession>A0A4Y2JC10</accession>
<comment type="caution">
    <text evidence="2">The sequence shown here is derived from an EMBL/GenBank/DDBJ whole genome shotgun (WGS) entry which is preliminary data.</text>
</comment>